<name>A0AAV6ZL27_ENGPU</name>
<evidence type="ECO:0000256" key="1">
    <source>
        <dbReference type="SAM" id="SignalP"/>
    </source>
</evidence>
<keyword evidence="3" id="KW-1185">Reference proteome</keyword>
<protein>
    <recommendedName>
        <fullName evidence="4">Secreted protein</fullName>
    </recommendedName>
</protein>
<evidence type="ECO:0000313" key="3">
    <source>
        <dbReference type="Proteomes" id="UP000824782"/>
    </source>
</evidence>
<feature type="chain" id="PRO_5043440014" description="Secreted protein" evidence="1">
    <location>
        <begin position="17"/>
        <end position="60"/>
    </location>
</feature>
<feature type="signal peptide" evidence="1">
    <location>
        <begin position="1"/>
        <end position="16"/>
    </location>
</feature>
<comment type="caution">
    <text evidence="2">The sequence shown here is derived from an EMBL/GenBank/DDBJ whole genome shotgun (WGS) entry which is preliminary data.</text>
</comment>
<dbReference type="Proteomes" id="UP000824782">
    <property type="component" value="Unassembled WGS sequence"/>
</dbReference>
<reference evidence="2" key="1">
    <citation type="thesis" date="2020" institute="ProQuest LLC" country="789 East Eisenhower Parkway, Ann Arbor, MI, USA">
        <title>Comparative Genomics and Chromosome Evolution.</title>
        <authorList>
            <person name="Mudd A.B."/>
        </authorList>
    </citation>
    <scope>NUCLEOTIDE SEQUENCE</scope>
    <source>
        <strain evidence="2">237g6f4</strain>
        <tissue evidence="2">Blood</tissue>
    </source>
</reference>
<organism evidence="2 3">
    <name type="scientific">Engystomops pustulosus</name>
    <name type="common">Tungara frog</name>
    <name type="synonym">Physalaemus pustulosus</name>
    <dbReference type="NCBI Taxonomy" id="76066"/>
    <lineage>
        <taxon>Eukaryota</taxon>
        <taxon>Metazoa</taxon>
        <taxon>Chordata</taxon>
        <taxon>Craniata</taxon>
        <taxon>Vertebrata</taxon>
        <taxon>Euteleostomi</taxon>
        <taxon>Amphibia</taxon>
        <taxon>Batrachia</taxon>
        <taxon>Anura</taxon>
        <taxon>Neobatrachia</taxon>
        <taxon>Hyloidea</taxon>
        <taxon>Leptodactylidae</taxon>
        <taxon>Leiuperinae</taxon>
        <taxon>Engystomops</taxon>
    </lineage>
</organism>
<dbReference type="EMBL" id="WNYA01000531">
    <property type="protein sequence ID" value="KAG8548087.1"/>
    <property type="molecule type" value="Genomic_DNA"/>
</dbReference>
<keyword evidence="1" id="KW-0732">Signal</keyword>
<evidence type="ECO:0008006" key="4">
    <source>
        <dbReference type="Google" id="ProtNLM"/>
    </source>
</evidence>
<evidence type="ECO:0000313" key="2">
    <source>
        <dbReference type="EMBL" id="KAG8548087.1"/>
    </source>
</evidence>
<proteinExistence type="predicted"/>
<accession>A0AAV6ZL27</accession>
<gene>
    <name evidence="2" type="ORF">GDO81_026758</name>
</gene>
<sequence>MLVFSAFPFWFSSLYAQTTSTICTRTLKFSVQVVATWECQPRVQPHIAAISFHLQQKGCG</sequence>
<dbReference type="AlphaFoldDB" id="A0AAV6ZL27"/>